<evidence type="ECO:0000313" key="2">
    <source>
        <dbReference type="EMBL" id="PTL38279.1"/>
    </source>
</evidence>
<evidence type="ECO:0000313" key="3">
    <source>
        <dbReference type="Proteomes" id="UP000240509"/>
    </source>
</evidence>
<protein>
    <submittedName>
        <fullName evidence="2">Uncharacterized protein</fullName>
    </submittedName>
</protein>
<accession>A0A2T4U4I0</accession>
<feature type="region of interest" description="Disordered" evidence="1">
    <location>
        <begin position="41"/>
        <end position="65"/>
    </location>
</feature>
<comment type="caution">
    <text evidence="2">The sequence shown here is derived from an EMBL/GenBank/DDBJ whole genome shotgun (WGS) entry which is preliminary data.</text>
</comment>
<gene>
    <name evidence="2" type="ORF">C6Y45_12195</name>
</gene>
<dbReference type="Proteomes" id="UP000240509">
    <property type="component" value="Unassembled WGS sequence"/>
</dbReference>
<proteinExistence type="predicted"/>
<name>A0A2T4U4I0_9BACI</name>
<sequence>MEERTELTRFLEEKTSFYFPVGAAAGKSEARQDELKIRLGGRNQLKRARPKASCGGESREMSTPV</sequence>
<dbReference type="RefSeq" id="WP_107585508.1">
    <property type="nucleotide sequence ID" value="NZ_PZJJ01000021.1"/>
</dbReference>
<evidence type="ECO:0000256" key="1">
    <source>
        <dbReference type="SAM" id="MobiDB-lite"/>
    </source>
</evidence>
<dbReference type="AlphaFoldDB" id="A0A2T4U4I0"/>
<organism evidence="2 3">
    <name type="scientific">Alkalicoccus saliphilus</name>
    <dbReference type="NCBI Taxonomy" id="200989"/>
    <lineage>
        <taxon>Bacteria</taxon>
        <taxon>Bacillati</taxon>
        <taxon>Bacillota</taxon>
        <taxon>Bacilli</taxon>
        <taxon>Bacillales</taxon>
        <taxon>Bacillaceae</taxon>
        <taxon>Alkalicoccus</taxon>
    </lineage>
</organism>
<reference evidence="2 3" key="1">
    <citation type="submission" date="2018-03" db="EMBL/GenBank/DDBJ databases">
        <title>Alkalicoccus saliphilus sp. nov., isolated from a mineral pool.</title>
        <authorList>
            <person name="Zhao B."/>
        </authorList>
    </citation>
    <scope>NUCLEOTIDE SEQUENCE [LARGE SCALE GENOMIC DNA]</scope>
    <source>
        <strain evidence="2 3">6AG</strain>
    </source>
</reference>
<keyword evidence="3" id="KW-1185">Reference proteome</keyword>
<dbReference type="EMBL" id="PZJJ01000021">
    <property type="protein sequence ID" value="PTL38279.1"/>
    <property type="molecule type" value="Genomic_DNA"/>
</dbReference>